<dbReference type="InterPro" id="IPR001647">
    <property type="entry name" value="HTH_TetR"/>
</dbReference>
<protein>
    <submittedName>
        <fullName evidence="7">TetR family transcriptional regulator C-terminal domain-containing protein</fullName>
    </submittedName>
</protein>
<sequence length="195" mass="21649">MPKVVDPELRRTDIAEAVFRLVAREGVQAASLRRVAAEAELNVGSVRHYFASHEDLLIFAAETMYARVTERVGEHVAALDAGADKRASVMKMLSEFLPLDERRRDETTISFAFLAESRLNPTLRALAEKMHRGPRTLVRHILRAARVQDVETNTELVCAVLDGLAFNAVHVEGAPEGERSTEVVGKLLDHLVADR</sequence>
<name>A0ABN2QYA0_9PSEU</name>
<keyword evidence="4" id="KW-0804">Transcription</keyword>
<dbReference type="InterPro" id="IPR036271">
    <property type="entry name" value="Tet_transcr_reg_TetR-rel_C_sf"/>
</dbReference>
<feature type="domain" description="HTH tetR-type" evidence="6">
    <location>
        <begin position="8"/>
        <end position="68"/>
    </location>
</feature>
<dbReference type="Pfam" id="PF13977">
    <property type="entry name" value="TetR_C_6"/>
    <property type="match status" value="1"/>
</dbReference>
<dbReference type="EMBL" id="BAAANN010000012">
    <property type="protein sequence ID" value="GAA1960337.1"/>
    <property type="molecule type" value="Genomic_DNA"/>
</dbReference>
<dbReference type="SUPFAM" id="SSF48498">
    <property type="entry name" value="Tetracyclin repressor-like, C-terminal domain"/>
    <property type="match status" value="1"/>
</dbReference>
<dbReference type="InterPro" id="IPR009057">
    <property type="entry name" value="Homeodomain-like_sf"/>
</dbReference>
<keyword evidence="2" id="KW-0805">Transcription regulation</keyword>
<reference evidence="7 8" key="1">
    <citation type="journal article" date="2019" name="Int. J. Syst. Evol. Microbiol.">
        <title>The Global Catalogue of Microorganisms (GCM) 10K type strain sequencing project: providing services to taxonomists for standard genome sequencing and annotation.</title>
        <authorList>
            <consortium name="The Broad Institute Genomics Platform"/>
            <consortium name="The Broad Institute Genome Sequencing Center for Infectious Disease"/>
            <person name="Wu L."/>
            <person name="Ma J."/>
        </authorList>
    </citation>
    <scope>NUCLEOTIDE SEQUENCE [LARGE SCALE GENOMIC DNA]</scope>
    <source>
        <strain evidence="7 8">JCM 14545</strain>
    </source>
</reference>
<organism evidence="7 8">
    <name type="scientific">Amycolatopsis minnesotensis</name>
    <dbReference type="NCBI Taxonomy" id="337894"/>
    <lineage>
        <taxon>Bacteria</taxon>
        <taxon>Bacillati</taxon>
        <taxon>Actinomycetota</taxon>
        <taxon>Actinomycetes</taxon>
        <taxon>Pseudonocardiales</taxon>
        <taxon>Pseudonocardiaceae</taxon>
        <taxon>Amycolatopsis</taxon>
    </lineage>
</organism>
<evidence type="ECO:0000256" key="1">
    <source>
        <dbReference type="ARBA" id="ARBA00022491"/>
    </source>
</evidence>
<comment type="caution">
    <text evidence="7">The sequence shown here is derived from an EMBL/GenBank/DDBJ whole genome shotgun (WGS) entry which is preliminary data.</text>
</comment>
<evidence type="ECO:0000313" key="8">
    <source>
        <dbReference type="Proteomes" id="UP001501116"/>
    </source>
</evidence>
<dbReference type="PANTHER" id="PTHR30055">
    <property type="entry name" value="HTH-TYPE TRANSCRIPTIONAL REGULATOR RUTR"/>
    <property type="match status" value="1"/>
</dbReference>
<dbReference type="Gene3D" id="1.10.357.10">
    <property type="entry name" value="Tetracycline Repressor, domain 2"/>
    <property type="match status" value="1"/>
</dbReference>
<proteinExistence type="predicted"/>
<evidence type="ECO:0000259" key="6">
    <source>
        <dbReference type="PROSITE" id="PS50977"/>
    </source>
</evidence>
<dbReference type="InterPro" id="IPR039538">
    <property type="entry name" value="BetI_C"/>
</dbReference>
<evidence type="ECO:0000256" key="5">
    <source>
        <dbReference type="PROSITE-ProRule" id="PRU00335"/>
    </source>
</evidence>
<feature type="DNA-binding region" description="H-T-H motif" evidence="5">
    <location>
        <begin position="31"/>
        <end position="50"/>
    </location>
</feature>
<evidence type="ECO:0000256" key="3">
    <source>
        <dbReference type="ARBA" id="ARBA00023125"/>
    </source>
</evidence>
<evidence type="ECO:0000256" key="2">
    <source>
        <dbReference type="ARBA" id="ARBA00023015"/>
    </source>
</evidence>
<dbReference type="SUPFAM" id="SSF46689">
    <property type="entry name" value="Homeodomain-like"/>
    <property type="match status" value="1"/>
</dbReference>
<keyword evidence="8" id="KW-1185">Reference proteome</keyword>
<gene>
    <name evidence="7" type="ORF">GCM10009754_33650</name>
</gene>
<dbReference type="Proteomes" id="UP001501116">
    <property type="component" value="Unassembled WGS sequence"/>
</dbReference>
<dbReference type="InterPro" id="IPR050109">
    <property type="entry name" value="HTH-type_TetR-like_transc_reg"/>
</dbReference>
<dbReference type="PANTHER" id="PTHR30055:SF226">
    <property type="entry name" value="HTH-TYPE TRANSCRIPTIONAL REGULATOR PKSA"/>
    <property type="match status" value="1"/>
</dbReference>
<dbReference type="PROSITE" id="PS50977">
    <property type="entry name" value="HTH_TETR_2"/>
    <property type="match status" value="1"/>
</dbReference>
<dbReference type="RefSeq" id="WP_344418815.1">
    <property type="nucleotide sequence ID" value="NZ_BAAANN010000012.1"/>
</dbReference>
<evidence type="ECO:0000313" key="7">
    <source>
        <dbReference type="EMBL" id="GAA1960337.1"/>
    </source>
</evidence>
<keyword evidence="1" id="KW-0678">Repressor</keyword>
<dbReference type="Pfam" id="PF00440">
    <property type="entry name" value="TetR_N"/>
    <property type="match status" value="1"/>
</dbReference>
<evidence type="ECO:0000256" key="4">
    <source>
        <dbReference type="ARBA" id="ARBA00023163"/>
    </source>
</evidence>
<accession>A0ABN2QYA0</accession>
<keyword evidence="3 5" id="KW-0238">DNA-binding</keyword>